<dbReference type="PANTHER" id="PTHR42756">
    <property type="entry name" value="TRANSCRIPTIONAL REGULATOR, MARR"/>
    <property type="match status" value="1"/>
</dbReference>
<dbReference type="InterPro" id="IPR000835">
    <property type="entry name" value="HTH_MarR-typ"/>
</dbReference>
<protein>
    <submittedName>
        <fullName evidence="5">MarR family transcriptional regulator</fullName>
    </submittedName>
</protein>
<keyword evidence="3" id="KW-0804">Transcription</keyword>
<dbReference type="InterPro" id="IPR036390">
    <property type="entry name" value="WH_DNA-bd_sf"/>
</dbReference>
<evidence type="ECO:0000313" key="6">
    <source>
        <dbReference type="Proteomes" id="UP001377804"/>
    </source>
</evidence>
<evidence type="ECO:0000313" key="5">
    <source>
        <dbReference type="EMBL" id="MEJ6347810.1"/>
    </source>
</evidence>
<dbReference type="InterPro" id="IPR036388">
    <property type="entry name" value="WH-like_DNA-bd_sf"/>
</dbReference>
<evidence type="ECO:0000256" key="1">
    <source>
        <dbReference type="ARBA" id="ARBA00023015"/>
    </source>
</evidence>
<keyword evidence="2" id="KW-0238">DNA-binding</keyword>
<evidence type="ECO:0000256" key="3">
    <source>
        <dbReference type="ARBA" id="ARBA00023163"/>
    </source>
</evidence>
<dbReference type="SUPFAM" id="SSF46785">
    <property type="entry name" value="Winged helix' DNA-binding domain"/>
    <property type="match status" value="1"/>
</dbReference>
<comment type="caution">
    <text evidence="5">The sequence shown here is derived from an EMBL/GenBank/DDBJ whole genome shotgun (WGS) entry which is preliminary data.</text>
</comment>
<dbReference type="Pfam" id="PF01047">
    <property type="entry name" value="MarR"/>
    <property type="match status" value="1"/>
</dbReference>
<evidence type="ECO:0000256" key="2">
    <source>
        <dbReference type="ARBA" id="ARBA00023125"/>
    </source>
</evidence>
<dbReference type="Proteomes" id="UP001377804">
    <property type="component" value="Unassembled WGS sequence"/>
</dbReference>
<dbReference type="PROSITE" id="PS50995">
    <property type="entry name" value="HTH_MARR_2"/>
    <property type="match status" value="1"/>
</dbReference>
<dbReference type="EMBL" id="JAWMWG010000001">
    <property type="protein sequence ID" value="MEJ6347810.1"/>
    <property type="molecule type" value="Genomic_DNA"/>
</dbReference>
<reference evidence="5 6" key="1">
    <citation type="submission" date="2023-10" db="EMBL/GenBank/DDBJ databases">
        <title>Holzapfeliella saturejae sp. nov. isolated from Satureja montana flowers.</title>
        <authorList>
            <person name="Alcantara C."/>
            <person name="Zuniga M."/>
            <person name="Landete J.M."/>
            <person name="Monedero V."/>
        </authorList>
    </citation>
    <scope>NUCLEOTIDE SEQUENCE [LARGE SCALE GENOMIC DNA]</scope>
    <source>
        <strain evidence="5 6">He02</strain>
    </source>
</reference>
<dbReference type="SMART" id="SM00347">
    <property type="entry name" value="HTH_MARR"/>
    <property type="match status" value="1"/>
</dbReference>
<proteinExistence type="predicted"/>
<dbReference type="Gene3D" id="1.10.10.10">
    <property type="entry name" value="Winged helix-like DNA-binding domain superfamily/Winged helix DNA-binding domain"/>
    <property type="match status" value="1"/>
</dbReference>
<keyword evidence="6" id="KW-1185">Reference proteome</keyword>
<feature type="domain" description="HTH marR-type" evidence="4">
    <location>
        <begin position="6"/>
        <end position="138"/>
    </location>
</feature>
<accession>A0ABU8SEJ5</accession>
<name>A0ABU8SEJ5_9LACO</name>
<sequence length="145" mass="16806">MENKENNPTNSSLEVVSILMRVLFHNMKLNGSLSRMQLLTCFVVIDEKKVKMSRLADLIGISRVQVSHLVKSLEEQNIVARKTNPDNRRVVEVEMTQYGYDYVHEQSEEWRQNFEKEMASVSKTDLAELDQHLSQAVEILKRNGK</sequence>
<dbReference type="PANTHER" id="PTHR42756:SF1">
    <property type="entry name" value="TRANSCRIPTIONAL REPRESSOR OF EMRAB OPERON"/>
    <property type="match status" value="1"/>
</dbReference>
<gene>
    <name evidence="5" type="ORF">R4Y45_00850</name>
</gene>
<evidence type="ECO:0000259" key="4">
    <source>
        <dbReference type="PROSITE" id="PS50995"/>
    </source>
</evidence>
<dbReference type="RefSeq" id="WP_339968342.1">
    <property type="nucleotide sequence ID" value="NZ_JAWMWG010000001.1"/>
</dbReference>
<keyword evidence="1" id="KW-0805">Transcription regulation</keyword>
<organism evidence="5 6">
    <name type="scientific">Holzapfeliella saturejae</name>
    <dbReference type="NCBI Taxonomy" id="3082953"/>
    <lineage>
        <taxon>Bacteria</taxon>
        <taxon>Bacillati</taxon>
        <taxon>Bacillota</taxon>
        <taxon>Bacilli</taxon>
        <taxon>Lactobacillales</taxon>
        <taxon>Lactobacillaceae</taxon>
        <taxon>Holzapfeliella</taxon>
    </lineage>
</organism>